<evidence type="ECO:0000313" key="3">
    <source>
        <dbReference type="Proteomes" id="UP000313359"/>
    </source>
</evidence>
<proteinExistence type="predicted"/>
<evidence type="ECO:0000313" key="2">
    <source>
        <dbReference type="EMBL" id="RPD55121.1"/>
    </source>
</evidence>
<keyword evidence="3" id="KW-1185">Reference proteome</keyword>
<feature type="region of interest" description="Disordered" evidence="1">
    <location>
        <begin position="153"/>
        <end position="211"/>
    </location>
</feature>
<feature type="compositionally biased region" description="Low complexity" evidence="1">
    <location>
        <begin position="156"/>
        <end position="175"/>
    </location>
</feature>
<dbReference type="AlphaFoldDB" id="A0A5C2RV76"/>
<gene>
    <name evidence="2" type="ORF">L227DRAFT_615602</name>
</gene>
<name>A0A5C2RV76_9APHY</name>
<dbReference type="EMBL" id="ML122298">
    <property type="protein sequence ID" value="RPD55121.1"/>
    <property type="molecule type" value="Genomic_DNA"/>
</dbReference>
<feature type="compositionally biased region" description="Basic and acidic residues" evidence="1">
    <location>
        <begin position="416"/>
        <end position="428"/>
    </location>
</feature>
<dbReference type="Proteomes" id="UP000313359">
    <property type="component" value="Unassembled WGS sequence"/>
</dbReference>
<sequence>MSSTHLSEDLVRTLSRLVFACIAPGTATLKLFDPTTGTLGDYLLVKVMPEASPRFGRQLPSTKTHPPPLPILNELVERLKTVVLEDVSSDIANRKPSPLLPPRIIRKIPHAQVSRTTAVALFDCSRSEESDVSSLGSLAQLKRVLFYGGTSEAPHSVSRLPTSPFSSSSGTSSSLLAANHPSDTDNSSLALDNPTGLHRSSPSSPLCLRRDRDTSSFSPVCPSAPRLLGLGFSNLLKDDGTQFDGLGNLTDDHYSCMSPASPSDEARARAAKRRGLRVPPIDAPESSLARKTAKVVRLSAASQDRDEDFGFTAAKTSTPVRATALLSRPSTPAAPPRRVIGRLPVHLEKRHAHRQFNPKAERNSMTFGCSQPSVRAVAGVSARQDGRRSSKRSPVLAGTPPGEQLRLWSNWMTPVGEKEGERRPSWKP</sequence>
<dbReference type="OrthoDB" id="2753093at2759"/>
<reference evidence="2" key="1">
    <citation type="journal article" date="2018" name="Genome Biol. Evol.">
        <title>Genomics and development of Lentinus tigrinus, a white-rot wood-decaying mushroom with dimorphic fruiting bodies.</title>
        <authorList>
            <person name="Wu B."/>
            <person name="Xu Z."/>
            <person name="Knudson A."/>
            <person name="Carlson A."/>
            <person name="Chen N."/>
            <person name="Kovaka S."/>
            <person name="LaButti K."/>
            <person name="Lipzen A."/>
            <person name="Pennachio C."/>
            <person name="Riley R."/>
            <person name="Schakwitz W."/>
            <person name="Umezawa K."/>
            <person name="Ohm R.A."/>
            <person name="Grigoriev I.V."/>
            <person name="Nagy L.G."/>
            <person name="Gibbons J."/>
            <person name="Hibbett D."/>
        </authorList>
    </citation>
    <scope>NUCLEOTIDE SEQUENCE [LARGE SCALE GENOMIC DNA]</scope>
    <source>
        <strain evidence="2">ALCF2SS1-6</strain>
    </source>
</reference>
<accession>A0A5C2RV76</accession>
<feature type="region of interest" description="Disordered" evidence="1">
    <location>
        <begin position="380"/>
        <end position="428"/>
    </location>
</feature>
<evidence type="ECO:0000256" key="1">
    <source>
        <dbReference type="SAM" id="MobiDB-lite"/>
    </source>
</evidence>
<protein>
    <submittedName>
        <fullName evidence="2">Uncharacterized protein</fullName>
    </submittedName>
</protein>
<organism evidence="2 3">
    <name type="scientific">Lentinus tigrinus ALCF2SS1-6</name>
    <dbReference type="NCBI Taxonomy" id="1328759"/>
    <lineage>
        <taxon>Eukaryota</taxon>
        <taxon>Fungi</taxon>
        <taxon>Dikarya</taxon>
        <taxon>Basidiomycota</taxon>
        <taxon>Agaricomycotina</taxon>
        <taxon>Agaricomycetes</taxon>
        <taxon>Polyporales</taxon>
        <taxon>Polyporaceae</taxon>
        <taxon>Lentinus</taxon>
    </lineage>
</organism>